<reference evidence="1 2" key="1">
    <citation type="submission" date="2017-09" db="EMBL/GenBank/DDBJ databases">
        <title>Depth-based differentiation of microbial function through sediment-hosted aquifers and enrichment of novel symbionts in the deep terrestrial subsurface.</title>
        <authorList>
            <person name="Probst A.J."/>
            <person name="Ladd B."/>
            <person name="Jarett J.K."/>
            <person name="Geller-Mcgrath D.E."/>
            <person name="Sieber C.M."/>
            <person name="Emerson J.B."/>
            <person name="Anantharaman K."/>
            <person name="Thomas B.C."/>
            <person name="Malmstrom R."/>
            <person name="Stieglmeier M."/>
            <person name="Klingl A."/>
            <person name="Woyke T."/>
            <person name="Ryan C.M."/>
            <person name="Banfield J.F."/>
        </authorList>
    </citation>
    <scope>NUCLEOTIDE SEQUENCE [LARGE SCALE GENOMIC DNA]</scope>
    <source>
        <strain evidence="1">CG11_big_fil_rev_8_21_14_0_20_39_34</strain>
    </source>
</reference>
<organism evidence="1 2">
    <name type="scientific">Candidatus Magasanikbacteria bacterium CG11_big_fil_rev_8_21_14_0_20_39_34</name>
    <dbReference type="NCBI Taxonomy" id="1974653"/>
    <lineage>
        <taxon>Bacteria</taxon>
        <taxon>Candidatus Magasanikiibacteriota</taxon>
    </lineage>
</organism>
<proteinExistence type="predicted"/>
<dbReference type="EMBL" id="PCWN01000001">
    <property type="protein sequence ID" value="PIR04576.1"/>
    <property type="molecule type" value="Genomic_DNA"/>
</dbReference>
<sequence length="80" mass="8995">MIVLEAVLLPHGIHFVLWKDGYSVNSQVFHLGDPTIESMVLSWLGDLGIPLERRGSLFDTAVIGALFKSLRTRNSQLRDF</sequence>
<name>A0A2H0N8Y9_9BACT</name>
<evidence type="ECO:0000313" key="2">
    <source>
        <dbReference type="Proteomes" id="UP000229600"/>
    </source>
</evidence>
<gene>
    <name evidence="1" type="ORF">COV59_00420</name>
</gene>
<dbReference type="Proteomes" id="UP000229600">
    <property type="component" value="Unassembled WGS sequence"/>
</dbReference>
<comment type="caution">
    <text evidence="1">The sequence shown here is derived from an EMBL/GenBank/DDBJ whole genome shotgun (WGS) entry which is preliminary data.</text>
</comment>
<accession>A0A2H0N8Y9</accession>
<evidence type="ECO:0000313" key="1">
    <source>
        <dbReference type="EMBL" id="PIR04576.1"/>
    </source>
</evidence>
<protein>
    <submittedName>
        <fullName evidence="1">Uncharacterized protein</fullName>
    </submittedName>
</protein>
<dbReference type="AlphaFoldDB" id="A0A2H0N8Y9"/>